<sequence>MADLKSPTLIYLKGLLFLLLGLFSAGWLLVQAGSWQVAALLAIAIWAFCRAYYFVFYVIEHYVDPQYKFAGLGSFLAYLWANRQRKASTSE</sequence>
<keyword evidence="1" id="KW-0472">Membrane</keyword>
<accession>A0A2S8GNG8</accession>
<dbReference type="RefSeq" id="WP_105336065.1">
    <property type="nucleotide sequence ID" value="NZ_PUHZ01000014.1"/>
</dbReference>
<protein>
    <submittedName>
        <fullName evidence="2">Uncharacterized protein</fullName>
    </submittedName>
</protein>
<evidence type="ECO:0000256" key="1">
    <source>
        <dbReference type="SAM" id="Phobius"/>
    </source>
</evidence>
<gene>
    <name evidence="2" type="ORF">C5Y93_14130</name>
</gene>
<evidence type="ECO:0000313" key="2">
    <source>
        <dbReference type="EMBL" id="PQO45574.1"/>
    </source>
</evidence>
<keyword evidence="1" id="KW-0812">Transmembrane</keyword>
<proteinExistence type="predicted"/>
<organism evidence="2 3">
    <name type="scientific">Blastopirellula marina</name>
    <dbReference type="NCBI Taxonomy" id="124"/>
    <lineage>
        <taxon>Bacteria</taxon>
        <taxon>Pseudomonadati</taxon>
        <taxon>Planctomycetota</taxon>
        <taxon>Planctomycetia</taxon>
        <taxon>Pirellulales</taxon>
        <taxon>Pirellulaceae</taxon>
        <taxon>Blastopirellula</taxon>
    </lineage>
</organism>
<evidence type="ECO:0000313" key="3">
    <source>
        <dbReference type="Proteomes" id="UP000237819"/>
    </source>
</evidence>
<reference evidence="2 3" key="1">
    <citation type="submission" date="2018-02" db="EMBL/GenBank/DDBJ databases">
        <title>Comparative genomes isolates from brazilian mangrove.</title>
        <authorList>
            <person name="Araujo J.E."/>
            <person name="Taketani R.G."/>
            <person name="Silva M.C.P."/>
            <person name="Loureco M.V."/>
            <person name="Andreote F.D."/>
        </authorList>
    </citation>
    <scope>NUCLEOTIDE SEQUENCE [LARGE SCALE GENOMIC DNA]</scope>
    <source>
        <strain evidence="2 3">Nap-Phe MGV</strain>
    </source>
</reference>
<keyword evidence="1" id="KW-1133">Transmembrane helix</keyword>
<feature type="transmembrane region" description="Helical" evidence="1">
    <location>
        <begin position="37"/>
        <end position="59"/>
    </location>
</feature>
<feature type="transmembrane region" description="Helical" evidence="1">
    <location>
        <begin position="12"/>
        <end position="30"/>
    </location>
</feature>
<name>A0A2S8GNG8_9BACT</name>
<dbReference type="Proteomes" id="UP000237819">
    <property type="component" value="Unassembled WGS sequence"/>
</dbReference>
<dbReference type="OrthoDB" id="286647at2"/>
<comment type="caution">
    <text evidence="2">The sequence shown here is derived from an EMBL/GenBank/DDBJ whole genome shotgun (WGS) entry which is preliminary data.</text>
</comment>
<dbReference type="AlphaFoldDB" id="A0A2S8GNG8"/>
<dbReference type="EMBL" id="PUHZ01000014">
    <property type="protein sequence ID" value="PQO45574.1"/>
    <property type="molecule type" value="Genomic_DNA"/>
</dbReference>